<evidence type="ECO:0000256" key="2">
    <source>
        <dbReference type="ARBA" id="ARBA00022656"/>
    </source>
</evidence>
<dbReference type="PANTHER" id="PTHR37003:SF2">
    <property type="entry name" value="PESTICIDAL CRYSTAL PROTEIN N-TERMINAL DOMAIN-CONTAINING PROTEIN"/>
    <property type="match status" value="1"/>
</dbReference>
<dbReference type="Pfam" id="PF03945">
    <property type="entry name" value="Endotoxin_N"/>
    <property type="match status" value="1"/>
</dbReference>
<dbReference type="Gene3D" id="2.60.120.260">
    <property type="entry name" value="Galactose-binding domain-like"/>
    <property type="match status" value="1"/>
</dbReference>
<keyword evidence="3" id="KW-0749">Sporulation</keyword>
<dbReference type="Proteomes" id="UP001519921">
    <property type="component" value="Unassembled WGS sequence"/>
</dbReference>
<evidence type="ECO:0000259" key="6">
    <source>
        <dbReference type="Pfam" id="PF03944"/>
    </source>
</evidence>
<feature type="domain" description="Pesticidal crystal protein" evidence="7">
    <location>
        <begin position="94"/>
        <end position="284"/>
    </location>
</feature>
<keyword evidence="2" id="KW-0800">Toxin</keyword>
<keyword evidence="4" id="KW-0843">Virulence</keyword>
<accession>A0ABS7ASM2</accession>
<dbReference type="SUPFAM" id="SSF49785">
    <property type="entry name" value="Galactose-binding domain-like"/>
    <property type="match status" value="1"/>
</dbReference>
<evidence type="ECO:0000313" key="9">
    <source>
        <dbReference type="Proteomes" id="UP001519921"/>
    </source>
</evidence>
<proteinExistence type="inferred from homology"/>
<evidence type="ECO:0000256" key="3">
    <source>
        <dbReference type="ARBA" id="ARBA00022969"/>
    </source>
</evidence>
<keyword evidence="9" id="KW-1185">Reference proteome</keyword>
<dbReference type="EMBL" id="JAHXPT010000017">
    <property type="protein sequence ID" value="MBW6411663.1"/>
    <property type="molecule type" value="Genomic_DNA"/>
</dbReference>
<dbReference type="InterPro" id="IPR001178">
    <property type="entry name" value="Pest_cryst_dom_II"/>
</dbReference>
<dbReference type="InterPro" id="IPR005639">
    <property type="entry name" value="Pest_crys_dom_I"/>
</dbReference>
<dbReference type="PANTHER" id="PTHR37003">
    <property type="entry name" value="ENDOTOXIN_N DOMAIN-CONTAINING PROTEIN-RELATED"/>
    <property type="match status" value="1"/>
</dbReference>
<evidence type="ECO:0000256" key="1">
    <source>
        <dbReference type="ARBA" id="ARBA00007819"/>
    </source>
</evidence>
<dbReference type="CDD" id="cd04085">
    <property type="entry name" value="delta_endotoxin_C"/>
    <property type="match status" value="1"/>
</dbReference>
<protein>
    <recommendedName>
        <fullName evidence="10">Crystaline entomocidal protoxin</fullName>
    </recommendedName>
</protein>
<evidence type="ECO:0008006" key="10">
    <source>
        <dbReference type="Google" id="ProtNLM"/>
    </source>
</evidence>
<reference evidence="8 9" key="1">
    <citation type="submission" date="2021-07" db="EMBL/GenBank/DDBJ databases">
        <title>Clostridium weizhouense sp. nov., an anaerobic bacterium isolated from activated sludge of Petroleum wastewater.</title>
        <authorList>
            <person name="Li Q."/>
        </authorList>
    </citation>
    <scope>NUCLEOTIDE SEQUENCE [LARGE SCALE GENOMIC DNA]</scope>
    <source>
        <strain evidence="8 9">YB-6</strain>
    </source>
</reference>
<dbReference type="InterPro" id="IPR036716">
    <property type="entry name" value="Pest_crys_N_sf"/>
</dbReference>
<feature type="domain" description="Pesticidal crystal protein" evidence="6">
    <location>
        <begin position="498"/>
        <end position="634"/>
    </location>
</feature>
<organism evidence="8 9">
    <name type="scientific">Clostridium weizhouense</name>
    <dbReference type="NCBI Taxonomy" id="2859781"/>
    <lineage>
        <taxon>Bacteria</taxon>
        <taxon>Bacillati</taxon>
        <taxon>Bacillota</taxon>
        <taxon>Clostridia</taxon>
        <taxon>Eubacteriales</taxon>
        <taxon>Clostridiaceae</taxon>
        <taxon>Clostridium</taxon>
    </lineage>
</organism>
<dbReference type="RefSeq" id="WP_219781127.1">
    <property type="nucleotide sequence ID" value="NZ_JAHXPT010000017.1"/>
</dbReference>
<comment type="caution">
    <text evidence="8">The sequence shown here is derived from an EMBL/GenBank/DDBJ whole genome shotgun (WGS) entry which is preliminary data.</text>
</comment>
<dbReference type="InterPro" id="IPR008979">
    <property type="entry name" value="Galactose-bd-like_sf"/>
</dbReference>
<comment type="similarity">
    <text evidence="1">Belongs to the delta endotoxin family.</text>
</comment>
<evidence type="ECO:0000259" key="5">
    <source>
        <dbReference type="Pfam" id="PF00555"/>
    </source>
</evidence>
<sequence>MDSNQNKNQIFNNLPNDKGILNSDTFEDDSDVLMKNIDYKDFMNEFESITPSISFAAIGIILNLTKQYISYVREPSARGGIGLIRDLVSIIRNRNVVNLTIDLVRDLILEELNNYTTQQANSRMTAINNNHDQYLNNLELYLNKNMSEADFIRDLRSHEASLRFQLDSFFSLQGYELLLLPNFVQVALYHLKVLQDGIIYGGVNLIPQPSNEGAFALNRPASRNFKEALDTSISIYTNHCTNWYNTGLNRLRGSSNEDWTRFNNYRTEMTIMVLDFVELFPLFDPIKYPGATNVELSRILYTEPMRLGTVLHGFQQTENFVTSPSNRAALLNNIEIFTAYYFLPNNTSREYWSGNINTLSNASSYSYGYRHNDRFLGSTNFNTRNIDIFKVDMTTHAIHQTRASYWGVHKADFTGINTQNNQRTVLLYNRPNDFYWFDREFFLPGESSEEPTVSNYTHKLFQIKTTMQEWRDTRHSLFSHAWLHKSFNSQNVFREDQISQIPAIKTNNDNIEHPILRVHGYTGGDLIKLDDMNSSVSYTLTPANPESLKAHFIIRLRYASMSDNVQIAVSLGSTKVPPVNVQRTVKDEGTLENLRYEDFEYVTFLGSFLMNSNLSIIRDTPNTELVIDKIELIPEH</sequence>
<dbReference type="InterPro" id="IPR038979">
    <property type="entry name" value="Pest_crys"/>
</dbReference>
<name>A0ABS7ASM2_9CLOT</name>
<dbReference type="SUPFAM" id="SSF51096">
    <property type="entry name" value="delta-Endotoxin (insectocide), middle domain"/>
    <property type="match status" value="1"/>
</dbReference>
<evidence type="ECO:0000259" key="7">
    <source>
        <dbReference type="Pfam" id="PF03945"/>
    </source>
</evidence>
<evidence type="ECO:0000313" key="8">
    <source>
        <dbReference type="EMBL" id="MBW6411663.1"/>
    </source>
</evidence>
<dbReference type="Pfam" id="PF03944">
    <property type="entry name" value="Endotoxin_C"/>
    <property type="match status" value="1"/>
</dbReference>
<dbReference type="SUPFAM" id="SSF56849">
    <property type="entry name" value="delta-Endotoxin (insectocide), N-terminal domain"/>
    <property type="match status" value="1"/>
</dbReference>
<gene>
    <name evidence="8" type="ORF">KYD98_16400</name>
</gene>
<feature type="domain" description="Pesticidal crystal protein" evidence="5">
    <location>
        <begin position="292"/>
        <end position="486"/>
    </location>
</feature>
<dbReference type="Gene3D" id="2.100.10.10">
    <property type="entry name" value="Pesticidal crystal protein, central domain"/>
    <property type="match status" value="1"/>
</dbReference>
<dbReference type="InterPro" id="IPR036399">
    <property type="entry name" value="Pest_cryst_cen_dom_sf"/>
</dbReference>
<dbReference type="Gene3D" id="1.20.190.10">
    <property type="entry name" value="Pesticidal crystal protein, N-terminal domain"/>
    <property type="match status" value="1"/>
</dbReference>
<dbReference type="Pfam" id="PF00555">
    <property type="entry name" value="Endotoxin_M"/>
    <property type="match status" value="1"/>
</dbReference>
<dbReference type="InterPro" id="IPR005638">
    <property type="entry name" value="Pest_crys_dom-III"/>
</dbReference>
<evidence type="ECO:0000256" key="4">
    <source>
        <dbReference type="ARBA" id="ARBA00023026"/>
    </source>
</evidence>